<keyword evidence="5" id="KW-0929">Antimicrobial</keyword>
<dbReference type="CDD" id="cd21907">
    <property type="entry name" value="BDD1_Gal11"/>
    <property type="match status" value="1"/>
</dbReference>
<evidence type="ECO:0000256" key="10">
    <source>
        <dbReference type="SAM" id="SignalP"/>
    </source>
</evidence>
<comment type="similarity">
    <text evidence="3">Belongs to the beta-defensin family.</text>
</comment>
<gene>
    <name evidence="11" type="primary">Gal11</name>
    <name evidence="11" type="ORF">UPUEPO_R05388</name>
</gene>
<proteinExistence type="inferred from homology"/>
<evidence type="ECO:0000256" key="7">
    <source>
        <dbReference type="ARBA" id="ARBA00022940"/>
    </source>
</evidence>
<keyword evidence="6 10" id="KW-0732">Signal</keyword>
<evidence type="ECO:0000256" key="4">
    <source>
        <dbReference type="ARBA" id="ARBA00022525"/>
    </source>
</evidence>
<dbReference type="GO" id="GO:0050829">
    <property type="term" value="P:defense response to Gram-negative bacterium"/>
    <property type="evidence" value="ECO:0007669"/>
    <property type="project" value="TreeGrafter"/>
</dbReference>
<dbReference type="GO" id="GO:0002227">
    <property type="term" value="P:innate immune response in mucosa"/>
    <property type="evidence" value="ECO:0007669"/>
    <property type="project" value="TreeGrafter"/>
</dbReference>
<feature type="chain" id="PRO_5029467037" evidence="10">
    <location>
        <begin position="23"/>
        <end position="104"/>
    </location>
</feature>
<evidence type="ECO:0000256" key="9">
    <source>
        <dbReference type="ARBA" id="ARBA00023157"/>
    </source>
</evidence>
<evidence type="ECO:0000256" key="1">
    <source>
        <dbReference type="ARBA" id="ARBA00004463"/>
    </source>
</evidence>
<accession>A0A7K6AK70</accession>
<keyword evidence="4" id="KW-0964">Secreted</keyword>
<dbReference type="Proteomes" id="UP000544127">
    <property type="component" value="Unassembled WGS sequence"/>
</dbReference>
<dbReference type="PANTHER" id="PTHR21388:SF9">
    <property type="entry name" value="BETA-DEFENSIN 1"/>
    <property type="match status" value="1"/>
</dbReference>
<evidence type="ECO:0000256" key="8">
    <source>
        <dbReference type="ARBA" id="ARBA00023022"/>
    </source>
</evidence>
<dbReference type="GO" id="GO:0050830">
    <property type="term" value="P:defense response to Gram-positive bacterium"/>
    <property type="evidence" value="ECO:0007669"/>
    <property type="project" value="TreeGrafter"/>
</dbReference>
<reference evidence="11 12" key="1">
    <citation type="submission" date="2019-09" db="EMBL/GenBank/DDBJ databases">
        <title>Bird 10,000 Genomes (B10K) Project - Family phase.</title>
        <authorList>
            <person name="Zhang G."/>
        </authorList>
    </citation>
    <scope>NUCLEOTIDE SEQUENCE [LARGE SCALE GENOMIC DNA]</scope>
    <source>
        <strain evidence="11">B10K-DU-012-37</strain>
    </source>
</reference>
<dbReference type="AlphaFoldDB" id="A0A7K6AK70"/>
<sequence length="104" mass="11566">MKLFSCLTALLLFLLQAVPGPGLPKDTLRCVRHQGFCFRQKLCPEPFAALGTCSWHQKTCCVDTTSHFPACQEEGGHCVPPEMNCLQEQGGLCPHREWTCCIDV</sequence>
<keyword evidence="9" id="KW-1015">Disulfide bond</keyword>
<keyword evidence="8" id="KW-0044">Antibiotic</keyword>
<comment type="caution">
    <text evidence="11">The sequence shown here is derived from an EMBL/GenBank/DDBJ whole genome shotgun (WGS) entry which is preliminary data.</text>
</comment>
<dbReference type="GO" id="GO:0031731">
    <property type="term" value="F:CCR6 chemokine receptor binding"/>
    <property type="evidence" value="ECO:0007669"/>
    <property type="project" value="TreeGrafter"/>
</dbReference>
<evidence type="ECO:0000256" key="5">
    <source>
        <dbReference type="ARBA" id="ARBA00022529"/>
    </source>
</evidence>
<organism evidence="11 12">
    <name type="scientific">Upupa epops</name>
    <name type="common">Eurasian hoopoe</name>
    <dbReference type="NCBI Taxonomy" id="57439"/>
    <lineage>
        <taxon>Eukaryota</taxon>
        <taxon>Metazoa</taxon>
        <taxon>Chordata</taxon>
        <taxon>Craniata</taxon>
        <taxon>Vertebrata</taxon>
        <taxon>Euteleostomi</taxon>
        <taxon>Archelosauria</taxon>
        <taxon>Archosauria</taxon>
        <taxon>Dinosauria</taxon>
        <taxon>Saurischia</taxon>
        <taxon>Theropoda</taxon>
        <taxon>Coelurosauria</taxon>
        <taxon>Aves</taxon>
        <taxon>Neognathae</taxon>
        <taxon>Neoaves</taxon>
        <taxon>Telluraves</taxon>
        <taxon>Coraciimorphae</taxon>
        <taxon>Bucerotiformes</taxon>
        <taxon>Upupidae</taxon>
        <taxon>Upupa</taxon>
    </lineage>
</organism>
<keyword evidence="7" id="KW-0211">Defensin</keyword>
<dbReference type="OrthoDB" id="9343693at2759"/>
<evidence type="ECO:0000313" key="11">
    <source>
        <dbReference type="EMBL" id="NWU90435.1"/>
    </source>
</evidence>
<dbReference type="PANTHER" id="PTHR21388">
    <property type="entry name" value="BETA-DEFENSIN-RELATED"/>
    <property type="match status" value="1"/>
</dbReference>
<evidence type="ECO:0000313" key="12">
    <source>
        <dbReference type="Proteomes" id="UP000544127"/>
    </source>
</evidence>
<feature type="signal peptide" evidence="10">
    <location>
        <begin position="1"/>
        <end position="22"/>
    </location>
</feature>
<evidence type="ECO:0000256" key="2">
    <source>
        <dbReference type="ARBA" id="ARBA00004613"/>
    </source>
</evidence>
<evidence type="ECO:0000256" key="3">
    <source>
        <dbReference type="ARBA" id="ARBA00007371"/>
    </source>
</evidence>
<feature type="non-terminal residue" evidence="11">
    <location>
        <position position="1"/>
    </location>
</feature>
<dbReference type="EMBL" id="VZRI01002428">
    <property type="protein sequence ID" value="NWU90435.1"/>
    <property type="molecule type" value="Genomic_DNA"/>
</dbReference>
<dbReference type="GO" id="GO:0005615">
    <property type="term" value="C:extracellular space"/>
    <property type="evidence" value="ECO:0007669"/>
    <property type="project" value="TreeGrafter"/>
</dbReference>
<evidence type="ECO:0000256" key="6">
    <source>
        <dbReference type="ARBA" id="ARBA00022729"/>
    </source>
</evidence>
<comment type="subcellular location">
    <subcellularLocation>
        <location evidence="1">Cytoplasmic granule</location>
    </subcellularLocation>
    <subcellularLocation>
        <location evidence="2">Secreted</location>
    </subcellularLocation>
</comment>
<name>A0A7K6AK70_UPUEP</name>
<keyword evidence="12" id="KW-1185">Reference proteome</keyword>
<feature type="non-terminal residue" evidence="11">
    <location>
        <position position="104"/>
    </location>
</feature>
<dbReference type="SUPFAM" id="SSF57392">
    <property type="entry name" value="Defensin-like"/>
    <property type="match status" value="1"/>
</dbReference>
<protein>
    <submittedName>
        <fullName evidence="11">GLL11 protein</fullName>
    </submittedName>
</protein>